<dbReference type="Proteomes" id="UP000784294">
    <property type="component" value="Unassembled WGS sequence"/>
</dbReference>
<reference evidence="1" key="1">
    <citation type="submission" date="2018-11" db="EMBL/GenBank/DDBJ databases">
        <authorList>
            <consortium name="Pathogen Informatics"/>
        </authorList>
    </citation>
    <scope>NUCLEOTIDE SEQUENCE</scope>
</reference>
<dbReference type="AlphaFoldDB" id="A0A448XKP6"/>
<evidence type="ECO:0000313" key="2">
    <source>
        <dbReference type="Proteomes" id="UP000784294"/>
    </source>
</evidence>
<comment type="caution">
    <text evidence="1">The sequence shown here is derived from an EMBL/GenBank/DDBJ whole genome shotgun (WGS) entry which is preliminary data.</text>
</comment>
<dbReference type="EMBL" id="CAAALY010259570">
    <property type="protein sequence ID" value="VEL38946.1"/>
    <property type="molecule type" value="Genomic_DNA"/>
</dbReference>
<protein>
    <submittedName>
        <fullName evidence="1">Uncharacterized protein</fullName>
    </submittedName>
</protein>
<keyword evidence="2" id="KW-1185">Reference proteome</keyword>
<sequence length="106" mass="11594">MYPELPGLDQFSSRASGIKSSSKCERVLEGTALGGEEYKLTITLSSVSGRLHLRVGDTFLLLSLPSRSPLLGDNLTTSRFSVRASQQHSARLTVAWLVFRLAAKEK</sequence>
<evidence type="ECO:0000313" key="1">
    <source>
        <dbReference type="EMBL" id="VEL38946.1"/>
    </source>
</evidence>
<name>A0A448XKP6_9PLAT</name>
<proteinExistence type="predicted"/>
<accession>A0A448XKP6</accession>
<organism evidence="1 2">
    <name type="scientific">Protopolystoma xenopodis</name>
    <dbReference type="NCBI Taxonomy" id="117903"/>
    <lineage>
        <taxon>Eukaryota</taxon>
        <taxon>Metazoa</taxon>
        <taxon>Spiralia</taxon>
        <taxon>Lophotrochozoa</taxon>
        <taxon>Platyhelminthes</taxon>
        <taxon>Monogenea</taxon>
        <taxon>Polyopisthocotylea</taxon>
        <taxon>Polystomatidea</taxon>
        <taxon>Polystomatidae</taxon>
        <taxon>Protopolystoma</taxon>
    </lineage>
</organism>
<gene>
    <name evidence="1" type="ORF">PXEA_LOCUS32386</name>
</gene>